<dbReference type="EMBL" id="QGGO01000037">
    <property type="protein sequence ID" value="PWK17213.1"/>
    <property type="molecule type" value="Genomic_DNA"/>
</dbReference>
<dbReference type="InterPro" id="IPR034154">
    <property type="entry name" value="TOPRIM_DnaG/twinkle"/>
</dbReference>
<sequence length="447" mass="52054">MKLTPDGKRDWNYYKDRIDFVNYAEQQGYEINNKKTSRSYVVMHHTTNEDVIIIYKNKNTGYQGYFNPNDSRDEGSVVDFQKFRSNGDWKEVFAKLDSYLNELPTNYNPKVKIEPVGSVNREQAIQHEFRFLPLTNVKYLNDRGLTDETIFSPEFQHRIYNKHFYENQRTHINIAFPLKNETGTIAAIIRNESYNKIEEPKMDASWISNTKYKDGQTDRLIISESPIDSLSFHQLMKPKTDEKRVYLATAGNLSETQPRFIQLAIDTLKPRQIILANDNDNAGIKQNLNLIGALSHPDSEQSQYIKTHLNLVQNTHALLLLKVSHPNQEEGAKLLENLSNKLTEEINKHTPLGLEPDAKAVVTQHAKFGSELEIHFTNNRQNLIRVEKALLEIKNLDRFITVKRPVNKDFNEDLKSSEKHRLEPLSEVKKEEKIIENQEIKTMKMRR</sequence>
<comment type="caution">
    <text evidence="1">The sequence shown here is derived from an EMBL/GenBank/DDBJ whole genome shotgun (WGS) entry which is preliminary data.</text>
</comment>
<evidence type="ECO:0000313" key="2">
    <source>
        <dbReference type="Proteomes" id="UP000245489"/>
    </source>
</evidence>
<organism evidence="1 2">
    <name type="scientific">Arcicella aurantiaca</name>
    <dbReference type="NCBI Taxonomy" id="591202"/>
    <lineage>
        <taxon>Bacteria</taxon>
        <taxon>Pseudomonadati</taxon>
        <taxon>Bacteroidota</taxon>
        <taxon>Cytophagia</taxon>
        <taxon>Cytophagales</taxon>
        <taxon>Flectobacillaceae</taxon>
        <taxon>Arcicella</taxon>
    </lineage>
</organism>
<accession>A0A316DKJ2</accession>
<dbReference type="AlphaFoldDB" id="A0A316DKJ2"/>
<evidence type="ECO:0000313" key="1">
    <source>
        <dbReference type="EMBL" id="PWK17213.1"/>
    </source>
</evidence>
<dbReference type="RefSeq" id="WP_109745149.1">
    <property type="nucleotide sequence ID" value="NZ_QGGO01000037.1"/>
</dbReference>
<gene>
    <name evidence="1" type="ORF">LV89_04499</name>
</gene>
<dbReference type="Pfam" id="PF13155">
    <property type="entry name" value="Toprim_2"/>
    <property type="match status" value="1"/>
</dbReference>
<dbReference type="CDD" id="cd01029">
    <property type="entry name" value="TOPRIM_primases"/>
    <property type="match status" value="1"/>
</dbReference>
<dbReference type="Proteomes" id="UP000245489">
    <property type="component" value="Unassembled WGS sequence"/>
</dbReference>
<dbReference type="Gene3D" id="3.40.1360.10">
    <property type="match status" value="1"/>
</dbReference>
<keyword evidence="2" id="KW-1185">Reference proteome</keyword>
<protein>
    <submittedName>
        <fullName evidence="1">Toprim domain-containing protein</fullName>
    </submittedName>
</protein>
<dbReference type="OrthoDB" id="1032058at2"/>
<name>A0A316DKJ2_9BACT</name>
<dbReference type="SUPFAM" id="SSF56731">
    <property type="entry name" value="DNA primase core"/>
    <property type="match status" value="1"/>
</dbReference>
<proteinExistence type="predicted"/>
<reference evidence="1 2" key="1">
    <citation type="submission" date="2018-05" db="EMBL/GenBank/DDBJ databases">
        <title>Genomic Encyclopedia of Archaeal and Bacterial Type Strains, Phase II (KMG-II): from individual species to whole genera.</title>
        <authorList>
            <person name="Goeker M."/>
        </authorList>
    </citation>
    <scope>NUCLEOTIDE SEQUENCE [LARGE SCALE GENOMIC DNA]</scope>
    <source>
        <strain evidence="1 2">DSM 22214</strain>
    </source>
</reference>